<comment type="caution">
    <text evidence="1">The sequence shown here is derived from an EMBL/GenBank/DDBJ whole genome shotgun (WGS) entry which is preliminary data.</text>
</comment>
<evidence type="ECO:0000313" key="1">
    <source>
        <dbReference type="EMBL" id="KAI3795450.1"/>
    </source>
</evidence>
<organism evidence="1 2">
    <name type="scientific">Smallanthus sonchifolius</name>
    <dbReference type="NCBI Taxonomy" id="185202"/>
    <lineage>
        <taxon>Eukaryota</taxon>
        <taxon>Viridiplantae</taxon>
        <taxon>Streptophyta</taxon>
        <taxon>Embryophyta</taxon>
        <taxon>Tracheophyta</taxon>
        <taxon>Spermatophyta</taxon>
        <taxon>Magnoliopsida</taxon>
        <taxon>eudicotyledons</taxon>
        <taxon>Gunneridae</taxon>
        <taxon>Pentapetalae</taxon>
        <taxon>asterids</taxon>
        <taxon>campanulids</taxon>
        <taxon>Asterales</taxon>
        <taxon>Asteraceae</taxon>
        <taxon>Asteroideae</taxon>
        <taxon>Heliantheae alliance</taxon>
        <taxon>Millerieae</taxon>
        <taxon>Smallanthus</taxon>
    </lineage>
</organism>
<reference evidence="1 2" key="2">
    <citation type="journal article" date="2022" name="Mol. Ecol. Resour.">
        <title>The genomes of chicory, endive, great burdock and yacon provide insights into Asteraceae paleo-polyploidization history and plant inulin production.</title>
        <authorList>
            <person name="Fan W."/>
            <person name="Wang S."/>
            <person name="Wang H."/>
            <person name="Wang A."/>
            <person name="Jiang F."/>
            <person name="Liu H."/>
            <person name="Zhao H."/>
            <person name="Xu D."/>
            <person name="Zhang Y."/>
        </authorList>
    </citation>
    <scope>NUCLEOTIDE SEQUENCE [LARGE SCALE GENOMIC DNA]</scope>
    <source>
        <strain evidence="2">cv. Yunnan</strain>
        <tissue evidence="1">Leaves</tissue>
    </source>
</reference>
<gene>
    <name evidence="1" type="ORF">L1987_38105</name>
</gene>
<dbReference type="EMBL" id="CM042029">
    <property type="protein sequence ID" value="KAI3795450.1"/>
    <property type="molecule type" value="Genomic_DNA"/>
</dbReference>
<proteinExistence type="predicted"/>
<dbReference type="Proteomes" id="UP001056120">
    <property type="component" value="Linkage Group LG12"/>
</dbReference>
<evidence type="ECO:0000313" key="2">
    <source>
        <dbReference type="Proteomes" id="UP001056120"/>
    </source>
</evidence>
<protein>
    <submittedName>
        <fullName evidence="1">Uncharacterized protein</fullName>
    </submittedName>
</protein>
<name>A0ACB9HI97_9ASTR</name>
<reference evidence="2" key="1">
    <citation type="journal article" date="2022" name="Mol. Ecol. Resour.">
        <title>The genomes of chicory, endive, great burdock and yacon provide insights into Asteraceae palaeo-polyploidization history and plant inulin production.</title>
        <authorList>
            <person name="Fan W."/>
            <person name="Wang S."/>
            <person name="Wang H."/>
            <person name="Wang A."/>
            <person name="Jiang F."/>
            <person name="Liu H."/>
            <person name="Zhao H."/>
            <person name="Xu D."/>
            <person name="Zhang Y."/>
        </authorList>
    </citation>
    <scope>NUCLEOTIDE SEQUENCE [LARGE SCALE GENOMIC DNA]</scope>
    <source>
        <strain evidence="2">cv. Yunnan</strain>
    </source>
</reference>
<accession>A0ACB9HI97</accession>
<sequence>MHHLSSHQFVGEMHLRSDLVALGSSHTFMGEAKQWFLSLLAASIATWAELLQQFLDEYFLPHKTNEDRAAIHDFKQQSGEPFYESFKRFKELLRNCPHHGIQKWELIRAFYDGLLPEDVRDVNATSVGSFFENHVDIDWDILEKMAVTSKSQANASRRAKTGVTSKVVDYETQKCLDAMEIQMARLGRPSGKEVSNVVNQQQYQKRQQSYNQGEYQRNTGNQVGSDPQLAAILESLKTFEQDKEIQIKINDSFEQKLGQLGEKLSEVVGRAPGQLPSDTKLNPQHQGASSSGSKNAYVSVVSTQKPSKESELEDEDEQGEPTIPIEVGDLQVEQTLLDYGSSISILPRNLYDQSDLGPLEQADTTVVLADLIRKWARVKEKQHRVNLGRPFLATANALINCRDNTVNMSELKNMMSEEVKMIIPDQERQGHQGGQRKLLNSSVLHMKLVTHGCCRMRKKSLM</sequence>
<keyword evidence="2" id="KW-1185">Reference proteome</keyword>